<reference evidence="1" key="2">
    <citation type="submission" date="2021-04" db="EMBL/GenBank/DDBJ databases">
        <title>Isolation and genomic analysis of the ibuprofen-degrading bacterium Sphingomonas strain MPO218.</title>
        <authorList>
            <person name="Aulestia M."/>
            <person name="Flores A."/>
            <person name="Mangas E.L."/>
            <person name="Perez-Pulido A.J."/>
            <person name="Santero E."/>
            <person name="Camacho E.M."/>
        </authorList>
    </citation>
    <scope>NUCLEOTIDE SEQUENCE</scope>
    <source>
        <strain evidence="1">MPO218</strain>
    </source>
</reference>
<protein>
    <submittedName>
        <fullName evidence="1">Carboxymuconolactone decarboxylase family protein</fullName>
    </submittedName>
</protein>
<dbReference type="EMBL" id="CP059319">
    <property type="protein sequence ID" value="QTH23774.1"/>
    <property type="molecule type" value="Genomic_DNA"/>
</dbReference>
<sequence length="185" mass="20875">MRISIPDDNPDPFSSLGDYFSPEMVRASNGFSQTVYKKTKLPLRIFEGARARTAEINGCMVCRAFRAKRDLQDFYKSSGVDSSNTVIENGAAPDEEFYQNITNWKSYPAYSERERLAIEYAERFCIEPQALAKDDIFWERTKRAFSDEEIVDLSQCVASFIATGRVAHVLGLDKVCSIIELGAAE</sequence>
<proteinExistence type="predicted"/>
<dbReference type="RefSeq" id="WP_029994886.1">
    <property type="nucleotide sequence ID" value="NZ_CP059319.1"/>
</dbReference>
<organism evidence="1 2">
    <name type="scientific">Rhizorhabdus wittichii</name>
    <dbReference type="NCBI Taxonomy" id="160791"/>
    <lineage>
        <taxon>Bacteria</taxon>
        <taxon>Pseudomonadati</taxon>
        <taxon>Pseudomonadota</taxon>
        <taxon>Alphaproteobacteria</taxon>
        <taxon>Sphingomonadales</taxon>
        <taxon>Sphingomonadaceae</taxon>
        <taxon>Rhizorhabdus</taxon>
    </lineage>
</organism>
<evidence type="ECO:0000313" key="1">
    <source>
        <dbReference type="EMBL" id="QTH23774.1"/>
    </source>
</evidence>
<name>A0A975HHB7_9SPHN</name>
<dbReference type="InterPro" id="IPR029032">
    <property type="entry name" value="AhpD-like"/>
</dbReference>
<accession>A0A975HHB7</accession>
<dbReference type="SUPFAM" id="SSF69118">
    <property type="entry name" value="AhpD-like"/>
    <property type="match status" value="1"/>
</dbReference>
<gene>
    <name evidence="1" type="ORF">HRJ34_09830</name>
</gene>
<reference evidence="1" key="1">
    <citation type="submission" date="2020-07" db="EMBL/GenBank/DDBJ databases">
        <authorList>
            <person name="Camacho E."/>
        </authorList>
    </citation>
    <scope>NUCLEOTIDE SEQUENCE</scope>
    <source>
        <strain evidence="1">MPO218</strain>
    </source>
</reference>
<dbReference type="Gene3D" id="1.20.1290.10">
    <property type="entry name" value="AhpD-like"/>
    <property type="match status" value="1"/>
</dbReference>
<dbReference type="AlphaFoldDB" id="A0A975HHB7"/>
<dbReference type="Proteomes" id="UP000664914">
    <property type="component" value="Chromosome"/>
</dbReference>
<evidence type="ECO:0000313" key="2">
    <source>
        <dbReference type="Proteomes" id="UP000664914"/>
    </source>
</evidence>